<keyword evidence="3" id="KW-0694">RNA-binding</keyword>
<comment type="function">
    <text evidence="3">Binds together with bS18 to 16S ribosomal RNA.</text>
</comment>
<dbReference type="Proteomes" id="UP000053904">
    <property type="component" value="Unassembled WGS sequence"/>
</dbReference>
<dbReference type="GO" id="GO:0070181">
    <property type="term" value="F:small ribosomal subunit rRNA binding"/>
    <property type="evidence" value="ECO:0007669"/>
    <property type="project" value="TreeGrafter"/>
</dbReference>
<dbReference type="GO" id="GO:0005737">
    <property type="term" value="C:cytoplasm"/>
    <property type="evidence" value="ECO:0007669"/>
    <property type="project" value="UniProtKB-ARBA"/>
</dbReference>
<dbReference type="AlphaFoldDB" id="A0A101HJ87"/>
<dbReference type="Gene3D" id="3.30.70.60">
    <property type="match status" value="1"/>
</dbReference>
<keyword evidence="3" id="KW-0699">rRNA-binding</keyword>
<dbReference type="Pfam" id="PF01250">
    <property type="entry name" value="Ribosomal_S6"/>
    <property type="match status" value="1"/>
</dbReference>
<dbReference type="InterPro" id="IPR000529">
    <property type="entry name" value="Ribosomal_bS6"/>
</dbReference>
<proteinExistence type="inferred from homology"/>
<dbReference type="GO" id="GO:0003735">
    <property type="term" value="F:structural constituent of ribosome"/>
    <property type="evidence" value="ECO:0007669"/>
    <property type="project" value="InterPro"/>
</dbReference>
<gene>
    <name evidence="3" type="primary">rpsF</name>
    <name evidence="4" type="ORF">XD93_0003</name>
</gene>
<dbReference type="PANTHER" id="PTHR21011:SF1">
    <property type="entry name" value="SMALL RIBOSOMAL SUBUNIT PROTEIN BS6M"/>
    <property type="match status" value="1"/>
</dbReference>
<dbReference type="SUPFAM" id="SSF54995">
    <property type="entry name" value="Ribosomal protein S6"/>
    <property type="match status" value="1"/>
</dbReference>
<organism evidence="4 5">
    <name type="scientific">candidate division WS6 bacterium 34_10</name>
    <dbReference type="NCBI Taxonomy" id="1641389"/>
    <lineage>
        <taxon>Bacteria</taxon>
        <taxon>Candidatus Dojkabacteria</taxon>
    </lineage>
</organism>
<reference evidence="5" key="1">
    <citation type="journal article" date="2015" name="MBio">
        <title>Genome-Resolved Metagenomic Analysis Reveals Roles for Candidate Phyla and Other Microbial Community Members in Biogeochemical Transformations in Oil Reservoirs.</title>
        <authorList>
            <person name="Hu P."/>
            <person name="Tom L."/>
            <person name="Singh A."/>
            <person name="Thomas B.C."/>
            <person name="Baker B.J."/>
            <person name="Piceno Y.M."/>
            <person name="Andersen G.L."/>
            <person name="Banfield J.F."/>
        </authorList>
    </citation>
    <scope>NUCLEOTIDE SEQUENCE [LARGE SCALE GENOMIC DNA]</scope>
</reference>
<accession>A0A101HJ87</accession>
<dbReference type="InterPro" id="IPR014717">
    <property type="entry name" value="Transl_elong_EF1B/ribsomal_bS6"/>
</dbReference>
<evidence type="ECO:0000256" key="2">
    <source>
        <dbReference type="ARBA" id="ARBA00035294"/>
    </source>
</evidence>
<dbReference type="InterPro" id="IPR020814">
    <property type="entry name" value="Ribosomal_S6_plastid/chlpt"/>
</dbReference>
<evidence type="ECO:0000313" key="4">
    <source>
        <dbReference type="EMBL" id="KUK77868.1"/>
    </source>
</evidence>
<evidence type="ECO:0000313" key="5">
    <source>
        <dbReference type="Proteomes" id="UP000053904"/>
    </source>
</evidence>
<dbReference type="CDD" id="cd00473">
    <property type="entry name" value="bS6"/>
    <property type="match status" value="1"/>
</dbReference>
<dbReference type="GO" id="GO:0005840">
    <property type="term" value="C:ribosome"/>
    <property type="evidence" value="ECO:0007669"/>
    <property type="project" value="UniProtKB-KW"/>
</dbReference>
<comment type="caution">
    <text evidence="4">The sequence shown here is derived from an EMBL/GenBank/DDBJ whole genome shotgun (WGS) entry which is preliminary data.</text>
</comment>
<dbReference type="InterPro" id="IPR035980">
    <property type="entry name" value="Ribosomal_bS6_sf"/>
</dbReference>
<dbReference type="NCBIfam" id="TIGR00166">
    <property type="entry name" value="S6"/>
    <property type="match status" value="1"/>
</dbReference>
<keyword evidence="3" id="KW-0687">Ribonucleoprotein</keyword>
<dbReference type="GO" id="GO:1990904">
    <property type="term" value="C:ribonucleoprotein complex"/>
    <property type="evidence" value="ECO:0007669"/>
    <property type="project" value="UniProtKB-KW"/>
</dbReference>
<dbReference type="PANTHER" id="PTHR21011">
    <property type="entry name" value="MITOCHONDRIAL 28S RIBOSOMAL PROTEIN S6"/>
    <property type="match status" value="1"/>
</dbReference>
<sequence length="116" mass="13889">MAKNENKRVYELIIALKPLLPDDVRKEIHKEFVDWVESMDGEVLDVDVWGKRYLAYDIDGQSEAYYIIYNYEIAPEHIAEIRRKIQLKQEILRHMIVEVEYPEEIGTRIKKKVIKI</sequence>
<evidence type="ECO:0000256" key="1">
    <source>
        <dbReference type="ARBA" id="ARBA00009512"/>
    </source>
</evidence>
<dbReference type="GO" id="GO:0006412">
    <property type="term" value="P:translation"/>
    <property type="evidence" value="ECO:0007669"/>
    <property type="project" value="UniProtKB-UniRule"/>
</dbReference>
<keyword evidence="3 4" id="KW-0689">Ribosomal protein</keyword>
<comment type="similarity">
    <text evidence="1 3">Belongs to the bacterial ribosomal protein bS6 family.</text>
</comment>
<protein>
    <recommendedName>
        <fullName evidence="2 3">Small ribosomal subunit protein bS6</fullName>
    </recommendedName>
</protein>
<dbReference type="HAMAP" id="MF_00360">
    <property type="entry name" value="Ribosomal_bS6"/>
    <property type="match status" value="1"/>
</dbReference>
<name>A0A101HJ87_9BACT</name>
<evidence type="ECO:0000256" key="3">
    <source>
        <dbReference type="HAMAP-Rule" id="MF_00360"/>
    </source>
</evidence>
<dbReference type="EMBL" id="LGGO01000001">
    <property type="protein sequence ID" value="KUK77868.1"/>
    <property type="molecule type" value="Genomic_DNA"/>
</dbReference>